<dbReference type="SMART" id="SM00382">
    <property type="entry name" value="AAA"/>
    <property type="match status" value="1"/>
</dbReference>
<keyword evidence="6 8" id="KW-1133">Transmembrane helix</keyword>
<evidence type="ECO:0000256" key="1">
    <source>
        <dbReference type="ARBA" id="ARBA00004651"/>
    </source>
</evidence>
<feature type="transmembrane region" description="Helical" evidence="8">
    <location>
        <begin position="31"/>
        <end position="55"/>
    </location>
</feature>
<dbReference type="GO" id="GO:0015421">
    <property type="term" value="F:ABC-type oligopeptide transporter activity"/>
    <property type="evidence" value="ECO:0007669"/>
    <property type="project" value="TreeGrafter"/>
</dbReference>
<dbReference type="CDD" id="cd18550">
    <property type="entry name" value="ABC_6TM_exporter_like"/>
    <property type="match status" value="1"/>
</dbReference>
<dbReference type="PANTHER" id="PTHR43394">
    <property type="entry name" value="ATP-DEPENDENT PERMEASE MDL1, MITOCHONDRIAL"/>
    <property type="match status" value="1"/>
</dbReference>
<evidence type="ECO:0000313" key="11">
    <source>
        <dbReference type="EMBL" id="AIQ11001.1"/>
    </source>
</evidence>
<evidence type="ECO:0000313" key="12">
    <source>
        <dbReference type="Proteomes" id="UP000029409"/>
    </source>
</evidence>
<keyword evidence="3 8" id="KW-0812">Transmembrane</keyword>
<dbReference type="STRING" id="44251.PDUR_02480"/>
<evidence type="ECO:0000256" key="3">
    <source>
        <dbReference type="ARBA" id="ARBA00022692"/>
    </source>
</evidence>
<protein>
    <submittedName>
        <fullName evidence="11">ABC transporter</fullName>
    </submittedName>
</protein>
<evidence type="ECO:0000256" key="2">
    <source>
        <dbReference type="ARBA" id="ARBA00022448"/>
    </source>
</evidence>
<accession>A0A089HGD2</accession>
<feature type="transmembrane region" description="Helical" evidence="8">
    <location>
        <begin position="255"/>
        <end position="274"/>
    </location>
</feature>
<gene>
    <name evidence="11" type="ORF">PDUR_02480</name>
</gene>
<dbReference type="InterPro" id="IPR036640">
    <property type="entry name" value="ABC1_TM_sf"/>
</dbReference>
<dbReference type="PROSITE" id="PS50893">
    <property type="entry name" value="ABC_TRANSPORTER_2"/>
    <property type="match status" value="1"/>
</dbReference>
<dbReference type="InterPro" id="IPR017871">
    <property type="entry name" value="ABC_transporter-like_CS"/>
</dbReference>
<feature type="transmembrane region" description="Helical" evidence="8">
    <location>
        <begin position="280"/>
        <end position="301"/>
    </location>
</feature>
<dbReference type="SUPFAM" id="SSF90123">
    <property type="entry name" value="ABC transporter transmembrane region"/>
    <property type="match status" value="1"/>
</dbReference>
<dbReference type="InterPro" id="IPR011527">
    <property type="entry name" value="ABC1_TM_dom"/>
</dbReference>
<dbReference type="PROSITE" id="PS50929">
    <property type="entry name" value="ABC_TM1F"/>
    <property type="match status" value="1"/>
</dbReference>
<organism evidence="11 12">
    <name type="scientific">Paenibacillus durus</name>
    <name type="common">Paenibacillus azotofixans</name>
    <dbReference type="NCBI Taxonomy" id="44251"/>
    <lineage>
        <taxon>Bacteria</taxon>
        <taxon>Bacillati</taxon>
        <taxon>Bacillota</taxon>
        <taxon>Bacilli</taxon>
        <taxon>Bacillales</taxon>
        <taxon>Paenibacillaceae</taxon>
        <taxon>Paenibacillus</taxon>
    </lineage>
</organism>
<feature type="transmembrane region" description="Helical" evidence="8">
    <location>
        <begin position="168"/>
        <end position="185"/>
    </location>
</feature>
<dbReference type="GO" id="GO:0005886">
    <property type="term" value="C:plasma membrane"/>
    <property type="evidence" value="ECO:0007669"/>
    <property type="project" value="UniProtKB-SubCell"/>
</dbReference>
<dbReference type="InterPro" id="IPR003439">
    <property type="entry name" value="ABC_transporter-like_ATP-bd"/>
</dbReference>
<dbReference type="Proteomes" id="UP000029409">
    <property type="component" value="Chromosome"/>
</dbReference>
<evidence type="ECO:0000256" key="5">
    <source>
        <dbReference type="ARBA" id="ARBA00022840"/>
    </source>
</evidence>
<feature type="transmembrane region" description="Helical" evidence="8">
    <location>
        <begin position="140"/>
        <end position="162"/>
    </location>
</feature>
<proteinExistence type="predicted"/>
<dbReference type="SUPFAM" id="SSF52540">
    <property type="entry name" value="P-loop containing nucleoside triphosphate hydrolases"/>
    <property type="match status" value="1"/>
</dbReference>
<name>A0A089HGD2_PAEDU</name>
<dbReference type="Gene3D" id="3.40.50.300">
    <property type="entry name" value="P-loop containing nucleotide triphosphate hydrolases"/>
    <property type="match status" value="1"/>
</dbReference>
<dbReference type="eggNOG" id="COG1132">
    <property type="taxonomic scope" value="Bacteria"/>
</dbReference>
<reference evidence="11 12" key="1">
    <citation type="submission" date="2014-08" db="EMBL/GenBank/DDBJ databases">
        <title>Comparative genomics of the Paenibacillus odorifer group.</title>
        <authorList>
            <person name="den Bakker H.C."/>
            <person name="Tsai Y.-C."/>
            <person name="Martin N."/>
            <person name="Korlach J."/>
            <person name="Wiedmann M."/>
        </authorList>
    </citation>
    <scope>NUCLEOTIDE SEQUENCE [LARGE SCALE GENOMIC DNA]</scope>
    <source>
        <strain evidence="11 12">DSM 1735</strain>
    </source>
</reference>
<evidence type="ECO:0000256" key="8">
    <source>
        <dbReference type="SAM" id="Phobius"/>
    </source>
</evidence>
<dbReference type="KEGG" id="pdu:PDUR_02480"/>
<dbReference type="Gene3D" id="1.20.1560.10">
    <property type="entry name" value="ABC transporter type 1, transmembrane domain"/>
    <property type="match status" value="1"/>
</dbReference>
<evidence type="ECO:0000256" key="7">
    <source>
        <dbReference type="ARBA" id="ARBA00023136"/>
    </source>
</evidence>
<dbReference type="Pfam" id="PF00664">
    <property type="entry name" value="ABC_membrane"/>
    <property type="match status" value="1"/>
</dbReference>
<dbReference type="InterPro" id="IPR039421">
    <property type="entry name" value="Type_1_exporter"/>
</dbReference>
<dbReference type="InterPro" id="IPR027417">
    <property type="entry name" value="P-loop_NTPase"/>
</dbReference>
<feature type="transmembrane region" description="Helical" evidence="8">
    <location>
        <begin position="67"/>
        <end position="87"/>
    </location>
</feature>
<dbReference type="AlphaFoldDB" id="A0A089HGD2"/>
<feature type="domain" description="ABC transporter" evidence="9">
    <location>
        <begin position="349"/>
        <end position="583"/>
    </location>
</feature>
<keyword evidence="2" id="KW-0813">Transport</keyword>
<keyword evidence="4" id="KW-0547">Nucleotide-binding</keyword>
<evidence type="ECO:0000259" key="10">
    <source>
        <dbReference type="PROSITE" id="PS50929"/>
    </source>
</evidence>
<dbReference type="Pfam" id="PF00005">
    <property type="entry name" value="ABC_tran"/>
    <property type="match status" value="1"/>
</dbReference>
<evidence type="ECO:0000256" key="6">
    <source>
        <dbReference type="ARBA" id="ARBA00022989"/>
    </source>
</evidence>
<evidence type="ECO:0000259" key="9">
    <source>
        <dbReference type="PROSITE" id="PS50893"/>
    </source>
</evidence>
<dbReference type="PANTHER" id="PTHR43394:SF1">
    <property type="entry name" value="ATP-BINDING CASSETTE SUB-FAMILY B MEMBER 10, MITOCHONDRIAL"/>
    <property type="match status" value="1"/>
</dbReference>
<dbReference type="InterPro" id="IPR003593">
    <property type="entry name" value="AAA+_ATPase"/>
</dbReference>
<dbReference type="GO" id="GO:0005524">
    <property type="term" value="F:ATP binding"/>
    <property type="evidence" value="ECO:0007669"/>
    <property type="project" value="UniProtKB-KW"/>
</dbReference>
<dbReference type="PROSITE" id="PS00211">
    <property type="entry name" value="ABC_TRANSPORTER_1"/>
    <property type="match status" value="1"/>
</dbReference>
<evidence type="ECO:0000256" key="4">
    <source>
        <dbReference type="ARBA" id="ARBA00022741"/>
    </source>
</evidence>
<sequence length="591" mass="66468">MRTNKESRTGTKKAIFKRIFECIKPYWRQTLFTIIILCITSLLGVLPSIIVQQIIDRALPGKDFNLLVLLVSCSLISTVISSLLSVWQSYLSTSISQNIIYNLKNKMYRHLQEMPYHFFTTVNQGEIITRMSSDLSGIQGVFNGTIVNFVSNTLILMSTFITLMLMDWKLALLGMFALPLFVFPTKKVGNIRLKLAKQTQQQLSLENQIINETLSISGFKLMKIFNQEIKESEALQTVSFNTSRLQIKEFTAGRWFVMIMTVFTSFGPLLIYLYGGFLFIQGEISIGAIVAFVTLLARLYAPVGQLSNLYVDIVRSEALFERIFEYFDMKPQTTASISLSPWNVATHDIVFNNVNFAYQMNKPVLKNISFTAYSGKVTALVGPSGSGKTTIVNLIPRLYEINSGSINIGDEDICSLNLPSLRSKIGLVTQETYLFNGTIKENLLYAKSEATDQEIITACEAAYIHQFIMSLPEGYETLVGNRGIKLSGGEKQRISIARVLLKNPPIIIMDEATSSLDTLSEYYIQKAMNYLLKEKTSIVIAHRLSTIKNASNILVIKEGSIIGEGTHDELLKKNGIYKELCEKQFGKDFAY</sequence>
<dbReference type="FunFam" id="3.40.50.300:FF:000287">
    <property type="entry name" value="Multidrug ABC transporter ATP-binding protein"/>
    <property type="match status" value="1"/>
</dbReference>
<keyword evidence="12" id="KW-1185">Reference proteome</keyword>
<feature type="domain" description="ABC transmembrane type-1" evidence="10">
    <location>
        <begin position="31"/>
        <end position="315"/>
    </location>
</feature>
<keyword evidence="5" id="KW-0067">ATP-binding</keyword>
<comment type="subcellular location">
    <subcellularLocation>
        <location evidence="1">Cell membrane</location>
        <topology evidence="1">Multi-pass membrane protein</topology>
    </subcellularLocation>
</comment>
<keyword evidence="7 8" id="KW-0472">Membrane</keyword>
<dbReference type="EMBL" id="CP009288">
    <property type="protein sequence ID" value="AIQ11001.1"/>
    <property type="molecule type" value="Genomic_DNA"/>
</dbReference>
<dbReference type="GO" id="GO:0016887">
    <property type="term" value="F:ATP hydrolysis activity"/>
    <property type="evidence" value="ECO:0007669"/>
    <property type="project" value="InterPro"/>
</dbReference>